<proteinExistence type="inferred from homology"/>
<feature type="transmembrane region" description="Helical" evidence="7">
    <location>
        <begin position="283"/>
        <end position="308"/>
    </location>
</feature>
<keyword evidence="5 7" id="KW-0472">Membrane</keyword>
<evidence type="ECO:0000256" key="2">
    <source>
        <dbReference type="ARBA" id="ARBA00022475"/>
    </source>
</evidence>
<comment type="subcellular location">
    <subcellularLocation>
        <location evidence="1">Cell membrane</location>
        <topology evidence="1">Multi-pass membrane protein</topology>
    </subcellularLocation>
</comment>
<dbReference type="GO" id="GO:0005886">
    <property type="term" value="C:plasma membrane"/>
    <property type="evidence" value="ECO:0007669"/>
    <property type="project" value="UniProtKB-SubCell"/>
</dbReference>
<evidence type="ECO:0000256" key="5">
    <source>
        <dbReference type="ARBA" id="ARBA00023136"/>
    </source>
</evidence>
<evidence type="ECO:0000256" key="6">
    <source>
        <dbReference type="ARBA" id="ARBA00038076"/>
    </source>
</evidence>
<dbReference type="Pfam" id="PF12704">
    <property type="entry name" value="MacB_PCD"/>
    <property type="match status" value="1"/>
</dbReference>
<keyword evidence="3 7" id="KW-0812">Transmembrane</keyword>
<reference evidence="10" key="1">
    <citation type="submission" date="2019-03" db="EMBL/GenBank/DDBJ databases">
        <title>Lake Tanganyika Metagenome-Assembled Genomes (MAGs).</title>
        <authorList>
            <person name="Tran P."/>
        </authorList>
    </citation>
    <scope>NUCLEOTIDE SEQUENCE</scope>
    <source>
        <strain evidence="10">M_DeepCast_400m_m2_100</strain>
    </source>
</reference>
<dbReference type="InterPro" id="IPR050250">
    <property type="entry name" value="Macrolide_Exporter_MacB"/>
</dbReference>
<evidence type="ECO:0000313" key="10">
    <source>
        <dbReference type="EMBL" id="MBM3318768.1"/>
    </source>
</evidence>
<gene>
    <name evidence="10" type="ORF">FJY75_13040</name>
</gene>
<dbReference type="InterPro" id="IPR025857">
    <property type="entry name" value="MacB_PCD"/>
</dbReference>
<dbReference type="GO" id="GO:0022857">
    <property type="term" value="F:transmembrane transporter activity"/>
    <property type="evidence" value="ECO:0007669"/>
    <property type="project" value="TreeGrafter"/>
</dbReference>
<dbReference type="InterPro" id="IPR003838">
    <property type="entry name" value="ABC3_permease_C"/>
</dbReference>
<organism evidence="10 11">
    <name type="scientific">Eiseniibacteriota bacterium</name>
    <dbReference type="NCBI Taxonomy" id="2212470"/>
    <lineage>
        <taxon>Bacteria</taxon>
        <taxon>Candidatus Eiseniibacteriota</taxon>
    </lineage>
</organism>
<comment type="caution">
    <text evidence="10">The sequence shown here is derived from an EMBL/GenBank/DDBJ whole genome shotgun (WGS) entry which is preliminary data.</text>
</comment>
<feature type="transmembrane region" description="Helical" evidence="7">
    <location>
        <begin position="364"/>
        <end position="390"/>
    </location>
</feature>
<evidence type="ECO:0000256" key="1">
    <source>
        <dbReference type="ARBA" id="ARBA00004651"/>
    </source>
</evidence>
<dbReference type="EMBL" id="VGIY01000479">
    <property type="protein sequence ID" value="MBM3318768.1"/>
    <property type="molecule type" value="Genomic_DNA"/>
</dbReference>
<feature type="domain" description="MacB-like periplasmic core" evidence="9">
    <location>
        <begin position="22"/>
        <end position="247"/>
    </location>
</feature>
<name>A0A938BPW7_UNCEI</name>
<evidence type="ECO:0000256" key="3">
    <source>
        <dbReference type="ARBA" id="ARBA00022692"/>
    </source>
</evidence>
<evidence type="ECO:0000259" key="9">
    <source>
        <dbReference type="Pfam" id="PF12704"/>
    </source>
</evidence>
<dbReference type="Pfam" id="PF02687">
    <property type="entry name" value="FtsX"/>
    <property type="match status" value="1"/>
</dbReference>
<feature type="domain" description="ABC3 transporter permease C-terminal" evidence="8">
    <location>
        <begin position="287"/>
        <end position="400"/>
    </location>
</feature>
<keyword evidence="2" id="KW-1003">Cell membrane</keyword>
<comment type="similarity">
    <text evidence="6">Belongs to the ABC-4 integral membrane protein family.</text>
</comment>
<evidence type="ECO:0000256" key="7">
    <source>
        <dbReference type="SAM" id="Phobius"/>
    </source>
</evidence>
<keyword evidence="4 7" id="KW-1133">Transmembrane helix</keyword>
<feature type="transmembrane region" description="Helical" evidence="7">
    <location>
        <begin position="328"/>
        <end position="352"/>
    </location>
</feature>
<sequence>MRRLWLLLRVALRAIARNKMRSGLTVLGIIIGVAAVITMVAIGEGASTMVQSQIASMGDNIINIFPGSSVGPGGRHGGAGSASSLTEEDAAAIAQHVPTVKAVSPVAISGGQVVFGNQNWSTSIFGGNTDYLAIRSWPLAGGSHFSESAVRGAAKVCILGQTIVDQLFGGLDPVGQTIRIRRMPFTVIGVLERKGQNTWGRDQDDIIIAPYTTVMKKLSATTRLSMILASATSMADIPQATADITQLLRARHRLAPGADDDFTVRTQQDVADIAGSTARVMRVLLAAIASVSLLVGGIGIMNIMLVSVTERTREIGTRMAVGAKGWHVLVQFLAESVVLACLGGALGVALGFTAAKLVAHFARWPILIAPASVALAFGFAAVIGVFFGYWPARKASRLDPIEALRYE</sequence>
<evidence type="ECO:0000256" key="4">
    <source>
        <dbReference type="ARBA" id="ARBA00022989"/>
    </source>
</evidence>
<dbReference type="PANTHER" id="PTHR30572:SF4">
    <property type="entry name" value="ABC TRANSPORTER PERMEASE YTRF"/>
    <property type="match status" value="1"/>
</dbReference>
<accession>A0A938BPW7</accession>
<evidence type="ECO:0000259" key="8">
    <source>
        <dbReference type="Pfam" id="PF02687"/>
    </source>
</evidence>
<protein>
    <submittedName>
        <fullName evidence="10">ABC transporter permease</fullName>
    </submittedName>
</protein>
<feature type="transmembrane region" description="Helical" evidence="7">
    <location>
        <begin position="26"/>
        <end position="43"/>
    </location>
</feature>
<evidence type="ECO:0000313" key="11">
    <source>
        <dbReference type="Proteomes" id="UP000748308"/>
    </source>
</evidence>
<dbReference type="AlphaFoldDB" id="A0A938BPW7"/>
<dbReference type="PANTHER" id="PTHR30572">
    <property type="entry name" value="MEMBRANE COMPONENT OF TRANSPORTER-RELATED"/>
    <property type="match status" value="1"/>
</dbReference>
<dbReference type="Proteomes" id="UP000748308">
    <property type="component" value="Unassembled WGS sequence"/>
</dbReference>